<dbReference type="GO" id="GO:0005743">
    <property type="term" value="C:mitochondrial inner membrane"/>
    <property type="evidence" value="ECO:0007669"/>
    <property type="project" value="UniProtKB-ARBA"/>
</dbReference>
<dbReference type="OMA" id="TSEWAIK"/>
<evidence type="ECO:0000313" key="11">
    <source>
        <dbReference type="Proteomes" id="UP000279307"/>
    </source>
</evidence>
<evidence type="ECO:0000256" key="1">
    <source>
        <dbReference type="ARBA" id="ARBA00004173"/>
    </source>
</evidence>
<organism evidence="8 10">
    <name type="scientific">Ooceraea biroi</name>
    <name type="common">Clonal raider ant</name>
    <name type="synonym">Cerapachys biroi</name>
    <dbReference type="NCBI Taxonomy" id="2015173"/>
    <lineage>
        <taxon>Eukaryota</taxon>
        <taxon>Metazoa</taxon>
        <taxon>Ecdysozoa</taxon>
        <taxon>Arthropoda</taxon>
        <taxon>Hexapoda</taxon>
        <taxon>Insecta</taxon>
        <taxon>Pterygota</taxon>
        <taxon>Neoptera</taxon>
        <taxon>Endopterygota</taxon>
        <taxon>Hymenoptera</taxon>
        <taxon>Apocrita</taxon>
        <taxon>Aculeata</taxon>
        <taxon>Formicoidea</taxon>
        <taxon>Formicidae</taxon>
        <taxon>Dorylinae</taxon>
        <taxon>Ooceraea</taxon>
    </lineage>
</organism>
<dbReference type="PANTHER" id="PTHR12899">
    <property type="entry name" value="39S RIBOSOMAL PROTEIN L18, MITOCHONDRIAL"/>
    <property type="match status" value="1"/>
</dbReference>
<dbReference type="AlphaFoldDB" id="A0A026W0P1"/>
<dbReference type="GO" id="GO:0008097">
    <property type="term" value="F:5S rRNA binding"/>
    <property type="evidence" value="ECO:0007669"/>
    <property type="project" value="TreeGrafter"/>
</dbReference>
<dbReference type="InterPro" id="IPR036967">
    <property type="entry name" value="Ribosomal_uS11_sf"/>
</dbReference>
<dbReference type="GO" id="GO:1990904">
    <property type="term" value="C:ribonucleoprotein complex"/>
    <property type="evidence" value="ECO:0007669"/>
    <property type="project" value="UniProtKB-KW"/>
</dbReference>
<evidence type="ECO:0000256" key="4">
    <source>
        <dbReference type="ARBA" id="ARBA00023128"/>
    </source>
</evidence>
<dbReference type="Gene3D" id="3.30.420.80">
    <property type="entry name" value="Ribosomal protein S11"/>
    <property type="match status" value="1"/>
</dbReference>
<keyword evidence="3 8" id="KW-0689">Ribosomal protein</keyword>
<evidence type="ECO:0000313" key="9">
    <source>
        <dbReference type="EMBL" id="RLU21727.1"/>
    </source>
</evidence>
<evidence type="ECO:0000256" key="7">
    <source>
        <dbReference type="ARBA" id="ARBA00082661"/>
    </source>
</evidence>
<evidence type="ECO:0000256" key="5">
    <source>
        <dbReference type="ARBA" id="ARBA00023274"/>
    </source>
</evidence>
<dbReference type="Proteomes" id="UP000053097">
    <property type="component" value="Unassembled WGS sequence"/>
</dbReference>
<dbReference type="GO" id="GO:0006412">
    <property type="term" value="P:translation"/>
    <property type="evidence" value="ECO:0007669"/>
    <property type="project" value="InterPro"/>
</dbReference>
<keyword evidence="5" id="KW-0687">Ribonucleoprotein</keyword>
<comment type="similarity">
    <text evidence="2">Belongs to the universal ribosomal protein uL18 family.</text>
</comment>
<evidence type="ECO:0000313" key="10">
    <source>
        <dbReference type="Proteomes" id="UP000053097"/>
    </source>
</evidence>
<evidence type="ECO:0000256" key="2">
    <source>
        <dbReference type="ARBA" id="ARBA00007116"/>
    </source>
</evidence>
<evidence type="ECO:0000256" key="3">
    <source>
        <dbReference type="ARBA" id="ARBA00022980"/>
    </source>
</evidence>
<evidence type="ECO:0000313" key="8">
    <source>
        <dbReference type="EMBL" id="EZA49632.1"/>
    </source>
</evidence>
<evidence type="ECO:0000256" key="6">
    <source>
        <dbReference type="ARBA" id="ARBA00069051"/>
    </source>
</evidence>
<accession>A0A026W0P1</accession>
<protein>
    <recommendedName>
        <fullName evidence="6">Large ribosomal subunit protein uL18m</fullName>
    </recommendedName>
    <alternativeName>
        <fullName evidence="7">39S ribosomal protein L18, mitochondrial</fullName>
    </alternativeName>
</protein>
<dbReference type="OrthoDB" id="1932324at2759"/>
<dbReference type="GO" id="GO:0005840">
    <property type="term" value="C:ribosome"/>
    <property type="evidence" value="ECO:0007669"/>
    <property type="project" value="UniProtKB-KW"/>
</dbReference>
<dbReference type="GO" id="GO:0003735">
    <property type="term" value="F:structural constituent of ribosome"/>
    <property type="evidence" value="ECO:0007669"/>
    <property type="project" value="InterPro"/>
</dbReference>
<keyword evidence="4" id="KW-0496">Mitochondrion</keyword>
<dbReference type="PANTHER" id="PTHR12899:SF3">
    <property type="entry name" value="LARGE RIBOSOMAL SUBUNIT PROTEIN UL18M"/>
    <property type="match status" value="1"/>
</dbReference>
<keyword evidence="10" id="KW-1185">Reference proteome</keyword>
<comment type="subcellular location">
    <subcellularLocation>
        <location evidence="1">Mitochondrion</location>
    </subcellularLocation>
</comment>
<reference evidence="9 11" key="2">
    <citation type="journal article" date="2018" name="Genome Res.">
        <title>The genomic architecture and molecular evolution of ant odorant receptors.</title>
        <authorList>
            <person name="McKenzie S.K."/>
            <person name="Kronauer D.J.C."/>
        </authorList>
    </citation>
    <scope>NUCLEOTIDE SEQUENCE [LARGE SCALE GENOMIC DNA]</scope>
    <source>
        <strain evidence="9">Clonal line C1</strain>
    </source>
</reference>
<reference evidence="9" key="3">
    <citation type="submission" date="2018-07" db="EMBL/GenBank/DDBJ databases">
        <authorList>
            <person name="Mckenzie S.K."/>
            <person name="Kronauer D.J.C."/>
        </authorList>
    </citation>
    <scope>NUCLEOTIDE SEQUENCE</scope>
    <source>
        <strain evidence="9">Clonal line C1</strain>
    </source>
</reference>
<dbReference type="InterPro" id="IPR005484">
    <property type="entry name" value="Ribosomal_uL18_bac/plant/anim"/>
</dbReference>
<dbReference type="CDD" id="cd00432">
    <property type="entry name" value="Ribosomal_L18_L5e"/>
    <property type="match status" value="1"/>
</dbReference>
<gene>
    <name evidence="9" type="ORF">DMN91_006103</name>
    <name evidence="8" type="ORF">X777_12177</name>
</gene>
<dbReference type="InterPro" id="IPR057268">
    <property type="entry name" value="Ribosomal_L18"/>
</dbReference>
<dbReference type="FunFam" id="3.30.420.80:FF:000005">
    <property type="entry name" value="39S ribosomal protein L18, mitochondrial"/>
    <property type="match status" value="1"/>
</dbReference>
<dbReference type="Proteomes" id="UP000279307">
    <property type="component" value="Chromosome 6"/>
</dbReference>
<dbReference type="EMBL" id="QOIP01000006">
    <property type="protein sequence ID" value="RLU21727.1"/>
    <property type="molecule type" value="Genomic_DNA"/>
</dbReference>
<reference evidence="8 10" key="1">
    <citation type="journal article" date="2014" name="Curr. Biol.">
        <title>The genome of the clonal raider ant Cerapachys biroi.</title>
        <authorList>
            <person name="Oxley P.R."/>
            <person name="Ji L."/>
            <person name="Fetter-Pruneda I."/>
            <person name="McKenzie S.K."/>
            <person name="Li C."/>
            <person name="Hu H."/>
            <person name="Zhang G."/>
            <person name="Kronauer D.J."/>
        </authorList>
    </citation>
    <scope>NUCLEOTIDE SEQUENCE [LARGE SCALE GENOMIC DNA]</scope>
</reference>
<dbReference type="STRING" id="2015173.A0A026W0P1"/>
<sequence>MHSNAEVVEACTEIINRNPRNLERLRIGRKPAGYGLNVPEHAYWHKLSVVRKPRHIIAEVRHFEFGPVVTASSAEWALRRQLYRGSDSSAYINIGRVLAQRCLEAGICEMKVDPALTGEKNELLVGEVKKSGIILRELHVYRFPNPWDKRRLEKPWEIHE</sequence>
<proteinExistence type="inferred from homology"/>
<dbReference type="SUPFAM" id="SSF53137">
    <property type="entry name" value="Translational machinery components"/>
    <property type="match status" value="1"/>
</dbReference>
<dbReference type="EMBL" id="KK107503">
    <property type="protein sequence ID" value="EZA49632.1"/>
    <property type="molecule type" value="Genomic_DNA"/>
</dbReference>
<name>A0A026W0P1_OOCBI</name>